<dbReference type="InterPro" id="IPR003494">
    <property type="entry name" value="SHS2_FtsA"/>
</dbReference>
<evidence type="ECO:0000256" key="5">
    <source>
        <dbReference type="HAMAP-Rule" id="MF_02033"/>
    </source>
</evidence>
<keyword evidence="1 5" id="KW-1003">Cell membrane</keyword>
<gene>
    <name evidence="5 8" type="primary">ftsA</name>
    <name evidence="8" type="ORF">G7057_09200</name>
</gene>
<dbReference type="CDD" id="cd24048">
    <property type="entry name" value="ASKHA_NBD_FtsA"/>
    <property type="match status" value="1"/>
</dbReference>
<dbReference type="HAMAP" id="MF_02033">
    <property type="entry name" value="FtsA"/>
    <property type="match status" value="1"/>
</dbReference>
<keyword evidence="3 5" id="KW-0472">Membrane</keyword>
<dbReference type="InterPro" id="IPR020823">
    <property type="entry name" value="Cell_div_FtsA"/>
</dbReference>
<dbReference type="RefSeq" id="WP_166163098.1">
    <property type="nucleotide sequence ID" value="NZ_CP049740.1"/>
</dbReference>
<dbReference type="PANTHER" id="PTHR32432:SF4">
    <property type="entry name" value="CELL DIVISION PROTEIN FTSA"/>
    <property type="match status" value="1"/>
</dbReference>
<dbReference type="PANTHER" id="PTHR32432">
    <property type="entry name" value="CELL DIVISION PROTEIN FTSA-RELATED"/>
    <property type="match status" value="1"/>
</dbReference>
<keyword evidence="9" id="KW-1185">Reference proteome</keyword>
<evidence type="ECO:0000256" key="4">
    <source>
        <dbReference type="ARBA" id="ARBA00023306"/>
    </source>
</evidence>
<sequence>MKNQGLFVSLDIGTTSIKVVVAEYVNNQLNIIGVGNEVSKGLNRGIIVDIDETVNSIKRAVEQAERKANIKIRDVIVGIPGNQISIEPCHGMYGVASENKEITNEDVQNVFNAARVRALPPEREIISVIPEEFIVDGFDGIRDPIGMIGVRLELYASMITGPKTIVHNIKRCVERAGLIIQDMVVQPLAVSSIAMNKGERDFGTILVDMGGGQTTASVMHDDQLKFVYVDQEGGSLITKDISIILNTTLENAEKIKREYGYAIPADTSDVEYFPVDVIGKEEPVRVDEKYLSEIIEARVIQILDNVKRALDQVEAFDLPGGVILTGGGAALPGVMELAEEMFGCSVKMYIPEQMGMRNPIFATSLGLIKYVGEQDAIYQVAKNRVVQRPAAQPQQVKQNVVSMQQKEAPVYSEPPVEEEYNYEEESKKDSIVNQFKQFIHSIFE</sequence>
<dbReference type="NCBIfam" id="TIGR01174">
    <property type="entry name" value="ftsA"/>
    <property type="match status" value="1"/>
</dbReference>
<dbReference type="GO" id="GO:0032153">
    <property type="term" value="C:cell division site"/>
    <property type="evidence" value="ECO:0007669"/>
    <property type="project" value="UniProtKB-UniRule"/>
</dbReference>
<dbReference type="GO" id="GO:0043093">
    <property type="term" value="P:FtsZ-dependent cytokinesis"/>
    <property type="evidence" value="ECO:0007669"/>
    <property type="project" value="UniProtKB-UniRule"/>
</dbReference>
<feature type="domain" description="SHS2" evidence="7">
    <location>
        <begin position="7"/>
        <end position="194"/>
    </location>
</feature>
<dbReference type="FunFam" id="3.30.1490.110:FF:000003">
    <property type="entry name" value="Cell division protein FtsA"/>
    <property type="match status" value="1"/>
</dbReference>
<comment type="function">
    <text evidence="5 6">Cell division protein that is involved in the assembly of the Z ring. May serve as a membrane anchor for the Z ring.</text>
</comment>
<organism evidence="8 9">
    <name type="scientific">Jeotgalibaca arthritidis</name>
    <dbReference type="NCBI Taxonomy" id="1868794"/>
    <lineage>
        <taxon>Bacteria</taxon>
        <taxon>Bacillati</taxon>
        <taxon>Bacillota</taxon>
        <taxon>Bacilli</taxon>
        <taxon>Lactobacillales</taxon>
        <taxon>Carnobacteriaceae</taxon>
        <taxon>Jeotgalibaca</taxon>
    </lineage>
</organism>
<evidence type="ECO:0000256" key="2">
    <source>
        <dbReference type="ARBA" id="ARBA00022618"/>
    </source>
</evidence>
<evidence type="ECO:0000256" key="3">
    <source>
        <dbReference type="ARBA" id="ARBA00023136"/>
    </source>
</evidence>
<evidence type="ECO:0000256" key="1">
    <source>
        <dbReference type="ARBA" id="ARBA00022475"/>
    </source>
</evidence>
<dbReference type="AlphaFoldDB" id="A0A6G7KBF2"/>
<keyword evidence="4 5" id="KW-0131">Cell cycle</keyword>
<comment type="subunit">
    <text evidence="5">Self-interacts. Interacts with FtsZ.</text>
</comment>
<comment type="similarity">
    <text evidence="5 6">Belongs to the FtsA/MreB family.</text>
</comment>
<dbReference type="PIRSF" id="PIRSF003101">
    <property type="entry name" value="FtsA"/>
    <property type="match status" value="1"/>
</dbReference>
<dbReference type="SMART" id="SM00842">
    <property type="entry name" value="FtsA"/>
    <property type="match status" value="1"/>
</dbReference>
<dbReference type="Gene3D" id="3.30.420.40">
    <property type="match status" value="2"/>
</dbReference>
<reference evidence="8 9" key="1">
    <citation type="journal article" date="2017" name="Int. J. Syst. Evol. Microbiol.">
        <title>Jeotgalibaca porci sp. nov. and Jeotgalibaca arthritidis sp. nov., isolated from pigs, and emended description of the genus Jeotgalibaca.</title>
        <authorList>
            <person name="Zamora L."/>
            <person name="Perez-Sancho M."/>
            <person name="Dominguez L."/>
            <person name="Fernandez-Garayzabal J.F."/>
            <person name="Vela A.I."/>
        </authorList>
    </citation>
    <scope>NUCLEOTIDE SEQUENCE [LARGE SCALE GENOMIC DNA]</scope>
    <source>
        <strain evidence="8 9">CECT 9157</strain>
    </source>
</reference>
<dbReference type="Gene3D" id="3.30.1490.110">
    <property type="match status" value="1"/>
</dbReference>
<evidence type="ECO:0000256" key="6">
    <source>
        <dbReference type="PIRNR" id="PIRNR003101"/>
    </source>
</evidence>
<dbReference type="EMBL" id="CP049740">
    <property type="protein sequence ID" value="QII82586.1"/>
    <property type="molecule type" value="Genomic_DNA"/>
</dbReference>
<name>A0A6G7KBF2_9LACT</name>
<comment type="subcellular location">
    <subcellularLocation>
        <location evidence="5">Cell membrane</location>
        <topology evidence="5">Peripheral membrane protein</topology>
        <orientation evidence="5">Cytoplasmic side</orientation>
    </subcellularLocation>
    <text evidence="5">Localizes to the Z ring in an FtsZ-dependent manner. Targeted to the membrane through a conserved C-terminal amphipathic helix.</text>
</comment>
<evidence type="ECO:0000313" key="8">
    <source>
        <dbReference type="EMBL" id="QII82586.1"/>
    </source>
</evidence>
<evidence type="ECO:0000259" key="7">
    <source>
        <dbReference type="SMART" id="SM00842"/>
    </source>
</evidence>
<dbReference type="Proteomes" id="UP000501451">
    <property type="component" value="Chromosome"/>
</dbReference>
<dbReference type="KEGG" id="jar:G7057_09200"/>
<protein>
    <recommendedName>
        <fullName evidence="5 6">Cell division protein FtsA</fullName>
    </recommendedName>
</protein>
<proteinExistence type="inferred from homology"/>
<dbReference type="InterPro" id="IPR050696">
    <property type="entry name" value="FtsA/MreB"/>
</dbReference>
<dbReference type="Pfam" id="PF02491">
    <property type="entry name" value="SHS2_FTSA"/>
    <property type="match status" value="1"/>
</dbReference>
<dbReference type="InterPro" id="IPR043129">
    <property type="entry name" value="ATPase_NBD"/>
</dbReference>
<accession>A0A6G7KBF2</accession>
<dbReference type="Pfam" id="PF14450">
    <property type="entry name" value="FtsA"/>
    <property type="match status" value="1"/>
</dbReference>
<evidence type="ECO:0000313" key="9">
    <source>
        <dbReference type="Proteomes" id="UP000501451"/>
    </source>
</evidence>
<keyword evidence="2 5" id="KW-0132">Cell division</keyword>
<dbReference type="SUPFAM" id="SSF53067">
    <property type="entry name" value="Actin-like ATPase domain"/>
    <property type="match status" value="2"/>
</dbReference>
<dbReference type="GO" id="GO:0009898">
    <property type="term" value="C:cytoplasmic side of plasma membrane"/>
    <property type="evidence" value="ECO:0007669"/>
    <property type="project" value="UniProtKB-UniRule"/>
</dbReference>